<dbReference type="AlphaFoldDB" id="A0A2V4WZF1"/>
<dbReference type="RefSeq" id="WP_110473792.1">
    <property type="nucleotide sequence ID" value="NZ_BMWQ01000001.1"/>
</dbReference>
<name>A0A2V4WZF1_9FLAO</name>
<evidence type="ECO:0000313" key="2">
    <source>
        <dbReference type="Proteomes" id="UP000248054"/>
    </source>
</evidence>
<evidence type="ECO:0008006" key="3">
    <source>
        <dbReference type="Google" id="ProtNLM"/>
    </source>
</evidence>
<dbReference type="InterPro" id="IPR008886">
    <property type="entry name" value="UPF0227/Esterase_YqiA"/>
</dbReference>
<reference evidence="1 2" key="1">
    <citation type="submission" date="2018-06" db="EMBL/GenBank/DDBJ databases">
        <title>Genomic Encyclopedia of Type Strains, Phase III (KMG-III): the genomes of soil and plant-associated and newly described type strains.</title>
        <authorList>
            <person name="Whitman W."/>
        </authorList>
    </citation>
    <scope>NUCLEOTIDE SEQUENCE [LARGE SCALE GENOMIC DNA]</scope>
    <source>
        <strain evidence="1 2">CECT 7945</strain>
    </source>
</reference>
<dbReference type="EMBL" id="QJTD01000001">
    <property type="protein sequence ID" value="PYE82798.1"/>
    <property type="molecule type" value="Genomic_DNA"/>
</dbReference>
<dbReference type="Gene3D" id="3.40.50.1820">
    <property type="entry name" value="alpha/beta hydrolase"/>
    <property type="match status" value="1"/>
</dbReference>
<gene>
    <name evidence="1" type="ORF">DFQ11_101225</name>
</gene>
<protein>
    <recommendedName>
        <fullName evidence="3">Esterase</fullName>
    </recommendedName>
</protein>
<accession>A0A2V4WZF1</accession>
<organism evidence="1 2">
    <name type="scientific">Winogradskyella epiphytica</name>
    <dbReference type="NCBI Taxonomy" id="262005"/>
    <lineage>
        <taxon>Bacteria</taxon>
        <taxon>Pseudomonadati</taxon>
        <taxon>Bacteroidota</taxon>
        <taxon>Flavobacteriia</taxon>
        <taxon>Flavobacteriales</taxon>
        <taxon>Flavobacteriaceae</taxon>
        <taxon>Winogradskyella</taxon>
    </lineage>
</organism>
<dbReference type="Proteomes" id="UP000248054">
    <property type="component" value="Unassembled WGS sequence"/>
</dbReference>
<sequence>MKILYIHGLKGSLNPEKRAILEKYGEAFSPSIDYMSDSSAINGLINSFQSEDIDVVIGSSMGGFSGYYVSNAFQCPALLFNPALAERPVFQNIPDIEHKTSAFKQIVLGTLDDVVDPKKTLNFLSKTLVHNPEFKINIHNDLAHRIPLPVFEKEVKLFFENLNIKTSKKKDSF</sequence>
<dbReference type="SUPFAM" id="SSF53474">
    <property type="entry name" value="alpha/beta-Hydrolases"/>
    <property type="match status" value="1"/>
</dbReference>
<evidence type="ECO:0000313" key="1">
    <source>
        <dbReference type="EMBL" id="PYE82798.1"/>
    </source>
</evidence>
<dbReference type="InterPro" id="IPR029058">
    <property type="entry name" value="AB_hydrolase_fold"/>
</dbReference>
<dbReference type="OrthoDB" id="1438136at2"/>
<dbReference type="Pfam" id="PF05728">
    <property type="entry name" value="UPF0227"/>
    <property type="match status" value="1"/>
</dbReference>
<comment type="caution">
    <text evidence="1">The sequence shown here is derived from an EMBL/GenBank/DDBJ whole genome shotgun (WGS) entry which is preliminary data.</text>
</comment>
<proteinExistence type="predicted"/>
<keyword evidence="2" id="KW-1185">Reference proteome</keyword>